<feature type="region of interest" description="Disordered" evidence="6">
    <location>
        <begin position="367"/>
        <end position="431"/>
    </location>
</feature>
<dbReference type="SUPFAM" id="SSF57667">
    <property type="entry name" value="beta-beta-alpha zinc fingers"/>
    <property type="match status" value="1"/>
</dbReference>
<dbReference type="GO" id="GO:0000981">
    <property type="term" value="F:DNA-binding transcription factor activity, RNA polymerase II-specific"/>
    <property type="evidence" value="ECO:0007669"/>
    <property type="project" value="TreeGrafter"/>
</dbReference>
<evidence type="ECO:0000256" key="2">
    <source>
        <dbReference type="ARBA" id="ARBA00022737"/>
    </source>
</evidence>
<keyword evidence="9" id="KW-1185">Reference proteome</keyword>
<dbReference type="InterPro" id="IPR036236">
    <property type="entry name" value="Znf_C2H2_sf"/>
</dbReference>
<dbReference type="AlphaFoldDB" id="A0A6A5VFB7"/>
<dbReference type="GO" id="GO:0005634">
    <property type="term" value="C:nucleus"/>
    <property type="evidence" value="ECO:0007669"/>
    <property type="project" value="TreeGrafter"/>
</dbReference>
<feature type="compositionally biased region" description="Acidic residues" evidence="6">
    <location>
        <begin position="372"/>
        <end position="397"/>
    </location>
</feature>
<dbReference type="GO" id="GO:0000977">
    <property type="term" value="F:RNA polymerase II transcription regulatory region sequence-specific DNA binding"/>
    <property type="evidence" value="ECO:0007669"/>
    <property type="project" value="TreeGrafter"/>
</dbReference>
<feature type="compositionally biased region" description="Low complexity" evidence="6">
    <location>
        <begin position="534"/>
        <end position="543"/>
    </location>
</feature>
<feature type="compositionally biased region" description="Basic residues" evidence="6">
    <location>
        <begin position="406"/>
        <end position="423"/>
    </location>
</feature>
<dbReference type="Proteomes" id="UP000800036">
    <property type="component" value="Unassembled WGS sequence"/>
</dbReference>
<evidence type="ECO:0000313" key="8">
    <source>
        <dbReference type="EMBL" id="KAF1975765.1"/>
    </source>
</evidence>
<dbReference type="SMART" id="SM00355">
    <property type="entry name" value="ZnF_C2H2"/>
    <property type="match status" value="2"/>
</dbReference>
<keyword evidence="2" id="KW-0677">Repeat</keyword>
<dbReference type="GO" id="GO:0008270">
    <property type="term" value="F:zinc ion binding"/>
    <property type="evidence" value="ECO:0007669"/>
    <property type="project" value="UniProtKB-KW"/>
</dbReference>
<accession>A0A6A5VFB7</accession>
<evidence type="ECO:0000256" key="5">
    <source>
        <dbReference type="PROSITE-ProRule" id="PRU00042"/>
    </source>
</evidence>
<proteinExistence type="predicted"/>
<dbReference type="Pfam" id="PF13894">
    <property type="entry name" value="zf-C2H2_4"/>
    <property type="match status" value="1"/>
</dbReference>
<sequence>MRIHQQKRRPNRLIDPQSEHYDPELAEERRILGVKDHRKCDGCSMVFVGPRGGMSLTIHLKTCSFKDLTPTAKAHGLEQGEIVCCSTPNCPTLFHAENLTARQSYEGIYPFLPPTSPKCSEDFTTVEARDKHLEDCDPKLAAKTKKDNSYCYICKRALASKFSFREHEASFLPEVSNAKLEAKEAEKAAKKAADQLAIAAGDHFACNECSQIHSTPASLAKHKIRQHSGPFPCPHCGGTKTTVSDLNVHMLTHHPVEFSVTKEKKKEANDLAIAADKKRGPYKLVRCEICGKTIPWRNSHLESIDCQLHTRMDSSAAAQWVPAVMRTLQQMVRVELLQESRKCGISDKHNKEGLFRLTIDHEARMKQRAEAGDEDGLEVDGEQDEDEIEKEDQEEFEEGRPTSGTRSRKAPAKSGPAKKRSIKKTPANITNPLAKQTFLMTIKDNPVNPPAKLHAPAKQTLLTSFIIDPANPPSKLLTKQTPLTTVKDNPEKPPAKLQAKQTLLTPFVTDPAKPLTKPPAKQACTSTKRRTNSTKKGTSSTRTPQTTLNGWVKKTL</sequence>
<dbReference type="PANTHER" id="PTHR24409:SF295">
    <property type="entry name" value="AZ2-RELATED"/>
    <property type="match status" value="1"/>
</dbReference>
<evidence type="ECO:0000256" key="1">
    <source>
        <dbReference type="ARBA" id="ARBA00022723"/>
    </source>
</evidence>
<gene>
    <name evidence="8" type="ORF">BU23DRAFT_566431</name>
</gene>
<reference evidence="8" key="1">
    <citation type="journal article" date="2020" name="Stud. Mycol.">
        <title>101 Dothideomycetes genomes: a test case for predicting lifestyles and emergence of pathogens.</title>
        <authorList>
            <person name="Haridas S."/>
            <person name="Albert R."/>
            <person name="Binder M."/>
            <person name="Bloem J."/>
            <person name="Labutti K."/>
            <person name="Salamov A."/>
            <person name="Andreopoulos B."/>
            <person name="Baker S."/>
            <person name="Barry K."/>
            <person name="Bills G."/>
            <person name="Bluhm B."/>
            <person name="Cannon C."/>
            <person name="Castanera R."/>
            <person name="Culley D."/>
            <person name="Daum C."/>
            <person name="Ezra D."/>
            <person name="Gonzalez J."/>
            <person name="Henrissat B."/>
            <person name="Kuo A."/>
            <person name="Liang C."/>
            <person name="Lipzen A."/>
            <person name="Lutzoni F."/>
            <person name="Magnuson J."/>
            <person name="Mondo S."/>
            <person name="Nolan M."/>
            <person name="Ohm R."/>
            <person name="Pangilinan J."/>
            <person name="Park H.-J."/>
            <person name="Ramirez L."/>
            <person name="Alfaro M."/>
            <person name="Sun H."/>
            <person name="Tritt A."/>
            <person name="Yoshinaga Y."/>
            <person name="Zwiers L.-H."/>
            <person name="Turgeon B."/>
            <person name="Goodwin S."/>
            <person name="Spatafora J."/>
            <person name="Crous P."/>
            <person name="Grigoriev I."/>
        </authorList>
    </citation>
    <scope>NUCLEOTIDE SEQUENCE</scope>
    <source>
        <strain evidence="8">CBS 107.79</strain>
    </source>
</reference>
<dbReference type="Gene3D" id="3.30.160.60">
    <property type="entry name" value="Classic Zinc Finger"/>
    <property type="match status" value="1"/>
</dbReference>
<evidence type="ECO:0000256" key="3">
    <source>
        <dbReference type="ARBA" id="ARBA00022771"/>
    </source>
</evidence>
<keyword evidence="3 5" id="KW-0863">Zinc-finger</keyword>
<evidence type="ECO:0000256" key="4">
    <source>
        <dbReference type="ARBA" id="ARBA00022833"/>
    </source>
</evidence>
<feature type="region of interest" description="Disordered" evidence="6">
    <location>
        <begin position="509"/>
        <end position="556"/>
    </location>
</feature>
<evidence type="ECO:0000256" key="6">
    <source>
        <dbReference type="SAM" id="MobiDB-lite"/>
    </source>
</evidence>
<dbReference type="EMBL" id="ML976669">
    <property type="protein sequence ID" value="KAF1975765.1"/>
    <property type="molecule type" value="Genomic_DNA"/>
</dbReference>
<organism evidence="8 9">
    <name type="scientific">Bimuria novae-zelandiae CBS 107.79</name>
    <dbReference type="NCBI Taxonomy" id="1447943"/>
    <lineage>
        <taxon>Eukaryota</taxon>
        <taxon>Fungi</taxon>
        <taxon>Dikarya</taxon>
        <taxon>Ascomycota</taxon>
        <taxon>Pezizomycotina</taxon>
        <taxon>Dothideomycetes</taxon>
        <taxon>Pleosporomycetidae</taxon>
        <taxon>Pleosporales</taxon>
        <taxon>Massarineae</taxon>
        <taxon>Didymosphaeriaceae</taxon>
        <taxon>Bimuria</taxon>
    </lineage>
</organism>
<keyword evidence="1" id="KW-0479">Metal-binding</keyword>
<protein>
    <recommendedName>
        <fullName evidence="7">C2H2-type domain-containing protein</fullName>
    </recommendedName>
</protein>
<evidence type="ECO:0000313" key="9">
    <source>
        <dbReference type="Proteomes" id="UP000800036"/>
    </source>
</evidence>
<feature type="domain" description="C2H2-type" evidence="7">
    <location>
        <begin position="204"/>
        <end position="232"/>
    </location>
</feature>
<evidence type="ECO:0000259" key="7">
    <source>
        <dbReference type="PROSITE" id="PS50157"/>
    </source>
</evidence>
<name>A0A6A5VFB7_9PLEO</name>
<dbReference type="PROSITE" id="PS50157">
    <property type="entry name" value="ZINC_FINGER_C2H2_2"/>
    <property type="match status" value="1"/>
</dbReference>
<dbReference type="InterPro" id="IPR013087">
    <property type="entry name" value="Znf_C2H2_type"/>
</dbReference>
<keyword evidence="4" id="KW-0862">Zinc</keyword>
<dbReference type="PANTHER" id="PTHR24409">
    <property type="entry name" value="ZINC FINGER PROTEIN 142"/>
    <property type="match status" value="1"/>
</dbReference>